<evidence type="ECO:0000256" key="3">
    <source>
        <dbReference type="SAM" id="SignalP"/>
    </source>
</evidence>
<feature type="chain" id="PRO_5045297539" evidence="3">
    <location>
        <begin position="36"/>
        <end position="428"/>
    </location>
</feature>
<gene>
    <name evidence="4" type="ORF">ACFOEN_14050</name>
</gene>
<dbReference type="Proteomes" id="UP001595556">
    <property type="component" value="Unassembled WGS sequence"/>
</dbReference>
<evidence type="ECO:0000313" key="5">
    <source>
        <dbReference type="Proteomes" id="UP001595556"/>
    </source>
</evidence>
<dbReference type="PANTHER" id="PTHR38038">
    <property type="entry name" value="PENICILLIN-BINDING PROTEIN ACTIVATOR LPOA"/>
    <property type="match status" value="1"/>
</dbReference>
<organism evidence="4 5">
    <name type="scientific">Piscinibacterium candidicorallinum</name>
    <dbReference type="NCBI Taxonomy" id="1793872"/>
    <lineage>
        <taxon>Bacteria</taxon>
        <taxon>Pseudomonadati</taxon>
        <taxon>Pseudomonadota</taxon>
        <taxon>Betaproteobacteria</taxon>
        <taxon>Burkholderiales</taxon>
        <taxon>Piscinibacterium</taxon>
    </lineage>
</organism>
<evidence type="ECO:0000313" key="4">
    <source>
        <dbReference type="EMBL" id="MFC3148750.1"/>
    </source>
</evidence>
<keyword evidence="3" id="KW-0732">Signal</keyword>
<dbReference type="PANTHER" id="PTHR38038:SF1">
    <property type="entry name" value="PENICILLIN-BINDING PROTEIN ACTIVATOR LPOA"/>
    <property type="match status" value="1"/>
</dbReference>
<dbReference type="Pfam" id="PF04348">
    <property type="entry name" value="LppC"/>
    <property type="match status" value="1"/>
</dbReference>
<dbReference type="RefSeq" id="WP_377304965.1">
    <property type="nucleotide sequence ID" value="NZ_CP180191.1"/>
</dbReference>
<dbReference type="InterPro" id="IPR028082">
    <property type="entry name" value="Peripla_BP_I"/>
</dbReference>
<comment type="caution">
    <text evidence="4">The sequence shown here is derived from an EMBL/GenBank/DDBJ whole genome shotgun (WGS) entry which is preliminary data.</text>
</comment>
<evidence type="ECO:0000256" key="2">
    <source>
        <dbReference type="SAM" id="MobiDB-lite"/>
    </source>
</evidence>
<feature type="signal peptide" evidence="3">
    <location>
        <begin position="1"/>
        <end position="35"/>
    </location>
</feature>
<feature type="region of interest" description="Disordered" evidence="2">
    <location>
        <begin position="46"/>
        <end position="83"/>
    </location>
</feature>
<feature type="compositionally biased region" description="Low complexity" evidence="2">
    <location>
        <begin position="64"/>
        <end position="80"/>
    </location>
</feature>
<name>A0ABV7H8G3_9BURK</name>
<dbReference type="EMBL" id="JBHRTI010000007">
    <property type="protein sequence ID" value="MFC3148750.1"/>
    <property type="molecule type" value="Genomic_DNA"/>
</dbReference>
<proteinExistence type="predicted"/>
<accession>A0ABV7H8G3</accession>
<evidence type="ECO:0000256" key="1">
    <source>
        <dbReference type="ARBA" id="ARBA00023136"/>
    </source>
</evidence>
<keyword evidence="5" id="KW-1185">Reference proteome</keyword>
<reference evidence="5" key="1">
    <citation type="journal article" date="2019" name="Int. J. Syst. Evol. Microbiol.">
        <title>The Global Catalogue of Microorganisms (GCM) 10K type strain sequencing project: providing services to taxonomists for standard genome sequencing and annotation.</title>
        <authorList>
            <consortium name="The Broad Institute Genomics Platform"/>
            <consortium name="The Broad Institute Genome Sequencing Center for Infectious Disease"/>
            <person name="Wu L."/>
            <person name="Ma J."/>
        </authorList>
    </citation>
    <scope>NUCLEOTIDE SEQUENCE [LARGE SCALE GENOMIC DNA]</scope>
    <source>
        <strain evidence="5">KCTC 52168</strain>
    </source>
</reference>
<protein>
    <submittedName>
        <fullName evidence="4">Penicillin-binding protein activator</fullName>
    </submittedName>
</protein>
<sequence length="428" mass="44185">MHAAHRTNRFTHRFAACRRSALLAALLLAPALALCQPGSQTGAAGSMQLAQASAPGQTPPAPQTPAAQAPAPTPAAAEAPPAAPAPRRVALVLPTLNANLAGSARAVAAGAQAAAARAGNLSVELIATDDSAEANLNAWRRAQAEFDLVIGPLTRAGVATAATQQAARPTVLLNTPPTADADRQTIPAALPGAPTVFFSLALDAQARLVARAALRDIRTATLNRRPRAWVLHTTTPLSRRTAQGFNEGFVALAGEATAFEITGATVGGLAERLRDSGNLPDVIFIAMDNVGARQVRSALPEGVPVWGTALTATGTRRELAELSGLRFLEMPWIIKRDHPAVMSYARPAAGSPGADGDEDARLYAFGIDALRLVLALAEGPGAIRLDGVTGQLSVDPRGDPRVRLAPMVALIAEDEVVADPVPLDGPAR</sequence>
<keyword evidence="1" id="KW-0472">Membrane</keyword>
<dbReference type="InterPro" id="IPR007443">
    <property type="entry name" value="LpoA"/>
</dbReference>
<dbReference type="Gene3D" id="3.40.50.2300">
    <property type="match status" value="2"/>
</dbReference>
<dbReference type="SUPFAM" id="SSF53822">
    <property type="entry name" value="Periplasmic binding protein-like I"/>
    <property type="match status" value="1"/>
</dbReference>